<dbReference type="EMBL" id="JAUSSU010000012">
    <property type="protein sequence ID" value="MDQ0115689.1"/>
    <property type="molecule type" value="Genomic_DNA"/>
</dbReference>
<comment type="caution">
    <text evidence="1">The sequence shown here is derived from an EMBL/GenBank/DDBJ whole genome shotgun (WGS) entry which is preliminary data.</text>
</comment>
<protein>
    <submittedName>
        <fullName evidence="1">RNA polymerase sigma factor (Sigma-70 family)</fullName>
    </submittedName>
</protein>
<keyword evidence="2" id="KW-1185">Reference proteome</keyword>
<name>A0ABT9UBU8_PAEHA</name>
<dbReference type="Proteomes" id="UP001229346">
    <property type="component" value="Unassembled WGS sequence"/>
</dbReference>
<dbReference type="SUPFAM" id="SSF88659">
    <property type="entry name" value="Sigma3 and sigma4 domains of RNA polymerase sigma factors"/>
    <property type="match status" value="1"/>
</dbReference>
<organism evidence="1 2">
    <name type="scientific">Paenibacillus harenae</name>
    <dbReference type="NCBI Taxonomy" id="306543"/>
    <lineage>
        <taxon>Bacteria</taxon>
        <taxon>Bacillati</taxon>
        <taxon>Bacillota</taxon>
        <taxon>Bacilli</taxon>
        <taxon>Bacillales</taxon>
        <taxon>Paenibacillaceae</taxon>
        <taxon>Paenibacillus</taxon>
    </lineage>
</organism>
<dbReference type="NCBIfam" id="TIGR02937">
    <property type="entry name" value="sigma70-ECF"/>
    <property type="match status" value="1"/>
</dbReference>
<dbReference type="InterPro" id="IPR013324">
    <property type="entry name" value="RNA_pol_sigma_r3/r4-like"/>
</dbReference>
<gene>
    <name evidence="1" type="ORF">J2T15_005156</name>
</gene>
<sequence length="200" mass="23266">MASLTSAQRIRFCNYCNENRSVFSEQVVQNFFKIEQNIEILLRAIDGDSTCQRELEDRFRKHYFRVRFIKYLASTIKYCTIDQMRLNRKIDTRNQLIFDRPCSEEGEGTIGEMLQGTQSLPESEPIVREPYQFHASLLNDQLAKAFAALTPKQQLIATLCYALCYQDNEVAKIIGVSPQAISKTRNLALQKLRLAMRERR</sequence>
<dbReference type="RefSeq" id="WP_307207551.1">
    <property type="nucleotide sequence ID" value="NZ_JAUSSU010000012.1"/>
</dbReference>
<reference evidence="1 2" key="1">
    <citation type="submission" date="2023-07" db="EMBL/GenBank/DDBJ databases">
        <title>Sorghum-associated microbial communities from plants grown in Nebraska, USA.</title>
        <authorList>
            <person name="Schachtman D."/>
        </authorList>
    </citation>
    <scope>NUCLEOTIDE SEQUENCE [LARGE SCALE GENOMIC DNA]</scope>
    <source>
        <strain evidence="1 2">CC482</strain>
    </source>
</reference>
<dbReference type="InterPro" id="IPR014284">
    <property type="entry name" value="RNA_pol_sigma-70_dom"/>
</dbReference>
<evidence type="ECO:0000313" key="2">
    <source>
        <dbReference type="Proteomes" id="UP001229346"/>
    </source>
</evidence>
<proteinExistence type="predicted"/>
<dbReference type="Gene3D" id="1.20.140.160">
    <property type="match status" value="1"/>
</dbReference>
<accession>A0ABT9UBU8</accession>
<evidence type="ECO:0000313" key="1">
    <source>
        <dbReference type="EMBL" id="MDQ0115689.1"/>
    </source>
</evidence>